<protein>
    <submittedName>
        <fullName evidence="1">Uncharacterized protein</fullName>
    </submittedName>
</protein>
<dbReference type="Proteomes" id="UP000007797">
    <property type="component" value="Unassembled WGS sequence"/>
</dbReference>
<organism evidence="1 2">
    <name type="scientific">Cavenderia fasciculata</name>
    <name type="common">Slime mold</name>
    <name type="synonym">Dictyostelium fasciculatum</name>
    <dbReference type="NCBI Taxonomy" id="261658"/>
    <lineage>
        <taxon>Eukaryota</taxon>
        <taxon>Amoebozoa</taxon>
        <taxon>Evosea</taxon>
        <taxon>Eumycetozoa</taxon>
        <taxon>Dictyostelia</taxon>
        <taxon>Acytosteliales</taxon>
        <taxon>Cavenderiaceae</taxon>
        <taxon>Cavenderia</taxon>
    </lineage>
</organism>
<dbReference type="EMBL" id="GL883024">
    <property type="protein sequence ID" value="EGG16322.1"/>
    <property type="molecule type" value="Genomic_DNA"/>
</dbReference>
<proteinExistence type="predicted"/>
<keyword evidence="2" id="KW-1185">Reference proteome</keyword>
<sequence>MGQLEKNLVHMGINTAYLIQLLIDNRYDFSNETINMILDVVVNQDDGDIRQVLKPLLEHDNREIPLLLLKKSYETFGRDYLLSNQLVYLNGSDIQFQQRMIDVLLKQAELDSKDRWGKTKEYYFLSLETTNQMILVELLFHNNWKIVEDAKFPINLPTLIRPVSQLLVDQDIPPEEKEGILRTLLCNCIDRDGGLLSWCHQIRFGHLLQVCLIGLKIN</sequence>
<name>F4Q7E0_CACFS</name>
<dbReference type="KEGG" id="dfa:DFA_09352"/>
<dbReference type="RefSeq" id="XP_004354706.1">
    <property type="nucleotide sequence ID" value="XM_004354654.1"/>
</dbReference>
<dbReference type="AlphaFoldDB" id="F4Q7E0"/>
<accession>F4Q7E0</accession>
<dbReference type="GeneID" id="14868180"/>
<evidence type="ECO:0000313" key="2">
    <source>
        <dbReference type="Proteomes" id="UP000007797"/>
    </source>
</evidence>
<evidence type="ECO:0000313" key="1">
    <source>
        <dbReference type="EMBL" id="EGG16322.1"/>
    </source>
</evidence>
<reference evidence="2" key="1">
    <citation type="journal article" date="2011" name="Genome Res.">
        <title>Phylogeny-wide analysis of social amoeba genomes highlights ancient origins for complex intercellular communication.</title>
        <authorList>
            <person name="Heidel A.J."/>
            <person name="Lawal H.M."/>
            <person name="Felder M."/>
            <person name="Schilde C."/>
            <person name="Helps N.R."/>
            <person name="Tunggal B."/>
            <person name="Rivero F."/>
            <person name="John U."/>
            <person name="Schleicher M."/>
            <person name="Eichinger L."/>
            <person name="Platzer M."/>
            <person name="Noegel A.A."/>
            <person name="Schaap P."/>
            <person name="Gloeckner G."/>
        </authorList>
    </citation>
    <scope>NUCLEOTIDE SEQUENCE [LARGE SCALE GENOMIC DNA]</scope>
    <source>
        <strain evidence="2">SH3</strain>
    </source>
</reference>
<gene>
    <name evidence="1" type="ORF">DFA_09352</name>
</gene>